<dbReference type="Gene3D" id="1.25.40.10">
    <property type="entry name" value="Tetratricopeptide repeat domain"/>
    <property type="match status" value="1"/>
</dbReference>
<dbReference type="AlphaFoldDB" id="A0A6J4UCA3"/>
<evidence type="ECO:0000313" key="2">
    <source>
        <dbReference type="EMBL" id="CAA9544449.1"/>
    </source>
</evidence>
<feature type="chain" id="PRO_5026701984" description="FOG: TPR repeat" evidence="1">
    <location>
        <begin position="23"/>
        <end position="520"/>
    </location>
</feature>
<evidence type="ECO:0000256" key="1">
    <source>
        <dbReference type="SAM" id="SignalP"/>
    </source>
</evidence>
<dbReference type="InterPro" id="IPR011990">
    <property type="entry name" value="TPR-like_helical_dom_sf"/>
</dbReference>
<dbReference type="EMBL" id="CADCWD010000080">
    <property type="protein sequence ID" value="CAA9544449.1"/>
    <property type="molecule type" value="Genomic_DNA"/>
</dbReference>
<proteinExistence type="predicted"/>
<evidence type="ECO:0008006" key="3">
    <source>
        <dbReference type="Google" id="ProtNLM"/>
    </source>
</evidence>
<gene>
    <name evidence="2" type="ORF">AVDCRST_MAG23-2401</name>
</gene>
<protein>
    <recommendedName>
        <fullName evidence="3">FOG: TPR repeat</fullName>
    </recommendedName>
</protein>
<sequence>MKTLALTLSAAAALLVSAPAAAEPIPKPEAVALPDERPLLPELLAALSPGGDVAAPAAVARYDAVLAKLPRQTPLRGLVQFFRGQVLARPESGRQSEAFAAIEESIRLLPQHSGPLFVGAGFYAYGDEPGKAVDYLLRAARMDPPILNRLNDYEANNLLQRLGESNDRLRRIALSERLLDMGWRGGRSATTSAMAFEVLQARIDNRDVSGASAMLPRIVTPALLVRLLTEKKYEPLRAAAEDWAGPRLEKQWPIYLRQARSEWEASNDLEAGRSYAAALDAAGHDETLIRTFAPLFSRPIDPKRQQPLMFIASPVAGALARGGRWDEALAIYDNALKAWPAGDGALALNLSGNRARTLVMRGNFEAGLAAFDAVIADAAKWGGEVNHGAVAAMHLYRACALAALGRNSEDVTSSGMVAARQSVDPFAYMRLLICKNDLPAARKVIRDALADDELRNEVLPMFRPPAEKPYDSDYARTIAARFEQVRQDPSLRAAAARHSRLLTEPLNAAAPPEELETSAS</sequence>
<accession>A0A6J4UCA3</accession>
<reference evidence="2" key="1">
    <citation type="submission" date="2020-02" db="EMBL/GenBank/DDBJ databases">
        <authorList>
            <person name="Meier V. D."/>
        </authorList>
    </citation>
    <scope>NUCLEOTIDE SEQUENCE</scope>
    <source>
        <strain evidence="2">AVDCRST_MAG23</strain>
    </source>
</reference>
<feature type="signal peptide" evidence="1">
    <location>
        <begin position="1"/>
        <end position="22"/>
    </location>
</feature>
<name>A0A6J4UCA3_9SPHN</name>
<dbReference type="SUPFAM" id="SSF48452">
    <property type="entry name" value="TPR-like"/>
    <property type="match status" value="1"/>
</dbReference>
<organism evidence="2">
    <name type="scientific">uncultured Sphingosinicella sp</name>
    <dbReference type="NCBI Taxonomy" id="478748"/>
    <lineage>
        <taxon>Bacteria</taxon>
        <taxon>Pseudomonadati</taxon>
        <taxon>Pseudomonadota</taxon>
        <taxon>Alphaproteobacteria</taxon>
        <taxon>Sphingomonadales</taxon>
        <taxon>Sphingosinicellaceae</taxon>
        <taxon>Sphingosinicella</taxon>
        <taxon>environmental samples</taxon>
    </lineage>
</organism>
<keyword evidence="1" id="KW-0732">Signal</keyword>